<dbReference type="Gene3D" id="3.40.50.150">
    <property type="entry name" value="Vaccinia Virus protein VP39"/>
    <property type="match status" value="1"/>
</dbReference>
<feature type="domain" description="O-methyltransferase C-terminal" evidence="5">
    <location>
        <begin position="219"/>
        <end position="376"/>
    </location>
</feature>
<dbReference type="SUPFAM" id="SSF53335">
    <property type="entry name" value="S-adenosyl-L-methionine-dependent methyltransferases"/>
    <property type="match status" value="1"/>
</dbReference>
<evidence type="ECO:0000256" key="2">
    <source>
        <dbReference type="ARBA" id="ARBA00022679"/>
    </source>
</evidence>
<dbReference type="STRING" id="2070753.A0A3A2ZW41"/>
<dbReference type="PANTHER" id="PTHR43712:SF1">
    <property type="entry name" value="HYPOTHETICAL O-METHYLTRANSFERASE (EUROFUNG)-RELATED"/>
    <property type="match status" value="1"/>
</dbReference>
<dbReference type="InterPro" id="IPR012967">
    <property type="entry name" value="COMT_dimerisation"/>
</dbReference>
<keyword evidence="2 7" id="KW-0808">Transferase</keyword>
<dbReference type="PROSITE" id="PS51683">
    <property type="entry name" value="SAM_OMT_II"/>
    <property type="match status" value="1"/>
</dbReference>
<feature type="domain" description="O-methyltransferase dimerisation" evidence="6">
    <location>
        <begin position="66"/>
        <end position="130"/>
    </location>
</feature>
<dbReference type="PIRSF" id="PIRSF005739">
    <property type="entry name" value="O-mtase"/>
    <property type="match status" value="1"/>
</dbReference>
<dbReference type="InterPro" id="IPR036388">
    <property type="entry name" value="WH-like_DNA-bd_sf"/>
</dbReference>
<accession>A0A3A2ZW41</accession>
<dbReference type="AlphaFoldDB" id="A0A3A2ZW41"/>
<evidence type="ECO:0000313" key="8">
    <source>
        <dbReference type="Proteomes" id="UP000266188"/>
    </source>
</evidence>
<sequence length="396" mass="44791">MPGAFKKEISNLLGQNDDEILKFKAQSTEADRQAAIDAAQNLIRKLQTPQESTINIAYSPAQFLCVRIGIDLDVFNTLASKSGSVSVEEVAAAKKADPILVERVLRVLVCMRYINEDGAKLYSANEMTRHMTHPHSEATIKFVWLGMPTFAKIPEFLQKTKFKNPEGLTSGPFNYAENLSDSLWEWFGSDPERLNICNTFMEAKDRLGPSWLVWFPVKERLVDGFDASHGDKLLVDMAGGRGHDTEAFHKKFPERPGGLVVEDLPHVIEDIQDLDPSIERLTFDLFEKQPIEGARIYYIKFVLHDWSDSDCRKILSNLAPAMKKGYSKLIIEEMILEDTDCAMLQATRDWVMMAFCNSMERTKGHWQSLLRSAGFKVVKFWPPPGDGQGIIEAELE</sequence>
<organism evidence="7 8">
    <name type="scientific">Aspergillus sclerotialis</name>
    <dbReference type="NCBI Taxonomy" id="2070753"/>
    <lineage>
        <taxon>Eukaryota</taxon>
        <taxon>Fungi</taxon>
        <taxon>Dikarya</taxon>
        <taxon>Ascomycota</taxon>
        <taxon>Pezizomycotina</taxon>
        <taxon>Eurotiomycetes</taxon>
        <taxon>Eurotiomycetidae</taxon>
        <taxon>Eurotiales</taxon>
        <taxon>Aspergillaceae</taxon>
        <taxon>Aspergillus</taxon>
        <taxon>Aspergillus subgen. Polypaecilum</taxon>
    </lineage>
</organism>
<dbReference type="Gene3D" id="1.10.10.10">
    <property type="entry name" value="Winged helix-like DNA-binding domain superfamily/Winged helix DNA-binding domain"/>
    <property type="match status" value="1"/>
</dbReference>
<dbReference type="GO" id="GO:0032259">
    <property type="term" value="P:methylation"/>
    <property type="evidence" value="ECO:0007669"/>
    <property type="project" value="UniProtKB-KW"/>
</dbReference>
<dbReference type="SUPFAM" id="SSF46785">
    <property type="entry name" value="Winged helix' DNA-binding domain"/>
    <property type="match status" value="1"/>
</dbReference>
<dbReference type="InterPro" id="IPR029063">
    <property type="entry name" value="SAM-dependent_MTases_sf"/>
</dbReference>
<reference evidence="8" key="1">
    <citation type="submission" date="2017-02" db="EMBL/GenBank/DDBJ databases">
        <authorList>
            <person name="Tafer H."/>
            <person name="Lopandic K."/>
        </authorList>
    </citation>
    <scope>NUCLEOTIDE SEQUENCE [LARGE SCALE GENOMIC DNA]</scope>
    <source>
        <strain evidence="8">CBS 366.77</strain>
    </source>
</reference>
<dbReference type="InterPro" id="IPR016461">
    <property type="entry name" value="COMT-like"/>
</dbReference>
<evidence type="ECO:0000313" key="7">
    <source>
        <dbReference type="EMBL" id="RJE27369.1"/>
    </source>
</evidence>
<dbReference type="InterPro" id="IPR036390">
    <property type="entry name" value="WH_DNA-bd_sf"/>
</dbReference>
<keyword evidence="3" id="KW-0949">S-adenosyl-L-methionine</keyword>
<name>A0A3A2ZW41_9EURO</name>
<keyword evidence="8" id="KW-1185">Reference proteome</keyword>
<evidence type="ECO:0000256" key="1">
    <source>
        <dbReference type="ARBA" id="ARBA00022603"/>
    </source>
</evidence>
<protein>
    <submittedName>
        <fullName evidence="7">O-methyltransferase</fullName>
    </submittedName>
</protein>
<feature type="active site" description="Proton acceptor" evidence="4">
    <location>
        <position position="304"/>
    </location>
</feature>
<proteinExistence type="predicted"/>
<gene>
    <name evidence="7" type="ORF">PHISCL_00245</name>
</gene>
<evidence type="ECO:0000259" key="5">
    <source>
        <dbReference type="Pfam" id="PF00891"/>
    </source>
</evidence>
<dbReference type="GO" id="GO:0044550">
    <property type="term" value="P:secondary metabolite biosynthetic process"/>
    <property type="evidence" value="ECO:0007669"/>
    <property type="project" value="UniProtKB-ARBA"/>
</dbReference>
<evidence type="ECO:0000256" key="4">
    <source>
        <dbReference type="PIRSR" id="PIRSR005739-1"/>
    </source>
</evidence>
<dbReference type="OrthoDB" id="1535081at2759"/>
<dbReference type="GO" id="GO:0046983">
    <property type="term" value="F:protein dimerization activity"/>
    <property type="evidence" value="ECO:0007669"/>
    <property type="project" value="InterPro"/>
</dbReference>
<dbReference type="InterPro" id="IPR001077">
    <property type="entry name" value="COMT_C"/>
</dbReference>
<dbReference type="Pfam" id="PF00891">
    <property type="entry name" value="Methyltransf_2"/>
    <property type="match status" value="1"/>
</dbReference>
<evidence type="ECO:0000259" key="6">
    <source>
        <dbReference type="Pfam" id="PF08100"/>
    </source>
</evidence>
<dbReference type="Pfam" id="PF08100">
    <property type="entry name" value="Dimerisation"/>
    <property type="match status" value="1"/>
</dbReference>
<comment type="caution">
    <text evidence="7">The sequence shown here is derived from an EMBL/GenBank/DDBJ whole genome shotgun (WGS) entry which is preliminary data.</text>
</comment>
<keyword evidence="1 7" id="KW-0489">Methyltransferase</keyword>
<dbReference type="PANTHER" id="PTHR43712">
    <property type="entry name" value="PUTATIVE (AFU_ORTHOLOGUE AFUA_4G14580)-RELATED"/>
    <property type="match status" value="1"/>
</dbReference>
<dbReference type="GO" id="GO:0008171">
    <property type="term" value="F:O-methyltransferase activity"/>
    <property type="evidence" value="ECO:0007669"/>
    <property type="project" value="InterPro"/>
</dbReference>
<evidence type="ECO:0000256" key="3">
    <source>
        <dbReference type="ARBA" id="ARBA00022691"/>
    </source>
</evidence>
<dbReference type="EMBL" id="MVGC01000004">
    <property type="protein sequence ID" value="RJE27369.1"/>
    <property type="molecule type" value="Genomic_DNA"/>
</dbReference>
<dbReference type="Proteomes" id="UP000266188">
    <property type="component" value="Unassembled WGS sequence"/>
</dbReference>